<dbReference type="KEGG" id="ppsc:EHS13_18110"/>
<evidence type="ECO:0000313" key="5">
    <source>
        <dbReference type="EMBL" id="QGQ96653.1"/>
    </source>
</evidence>
<evidence type="ECO:0000313" key="6">
    <source>
        <dbReference type="Proteomes" id="UP000426246"/>
    </source>
</evidence>
<sequence>MLYLICILFCATLIPLTLYILKNNEKNRELTRTKILFEVSLQLNSTIKKKELLQIIMSTTAKVLNAEASSIILVDKVKGELYFEIATGAKENEIKEIRLKIGEGIAGWVAQTGESIRIDNASSDARWSNKVSSKLDFPTKNLLCVPVRSRGEIIGVLQVLNKQRGAHFNAMDLQLLEMIASPAASALENAQLFEALEESILSLKETTAVKERMERELQIAQEIQMSFLPQKQFVSTSAAELESYLKPAKVVGGDFYNYFYIDEDRLFMTLGDVSDKGIPAALFMAVAMTLIKGTMHAEMEPADLLYSVNNGLCKDDSNMFATIFCGILNIRTGHFIYSDGGHCTPYIIRNTGEIEPLAVIKSLPLGAFPDVSYHNQETMLQTGDTIFVYSDGITEAENAAQKQFGTTRLLQSLANGQTITLQALLQQLIIQVEAFVDGAPQFDDTALLMARFSANS</sequence>
<reference evidence="6" key="1">
    <citation type="submission" date="2018-11" db="EMBL/GenBank/DDBJ databases">
        <title>Complete genome sequence of Paenibacillus sp. ML311-T8.</title>
        <authorList>
            <person name="Nam Y.-D."/>
            <person name="Kang J."/>
            <person name="Chung W.-H."/>
            <person name="Park Y.S."/>
        </authorList>
    </citation>
    <scope>NUCLEOTIDE SEQUENCE [LARGE SCALE GENOMIC DNA]</scope>
    <source>
        <strain evidence="6">ML311-T8</strain>
    </source>
</reference>
<proteinExistence type="predicted"/>
<feature type="domain" description="GAF" evidence="3">
    <location>
        <begin position="48"/>
        <end position="197"/>
    </location>
</feature>
<dbReference type="Gene3D" id="3.60.40.10">
    <property type="entry name" value="PPM-type phosphatase domain"/>
    <property type="match status" value="1"/>
</dbReference>
<protein>
    <submittedName>
        <fullName evidence="5">GAF domain-containing protein</fullName>
    </submittedName>
</protein>
<dbReference type="Pfam" id="PF01590">
    <property type="entry name" value="GAF"/>
    <property type="match status" value="1"/>
</dbReference>
<dbReference type="InterPro" id="IPR029016">
    <property type="entry name" value="GAF-like_dom_sf"/>
</dbReference>
<organism evidence="5 6">
    <name type="scientific">Paenibacillus psychroresistens</name>
    <dbReference type="NCBI Taxonomy" id="1778678"/>
    <lineage>
        <taxon>Bacteria</taxon>
        <taxon>Bacillati</taxon>
        <taxon>Bacillota</taxon>
        <taxon>Bacilli</taxon>
        <taxon>Bacillales</taxon>
        <taxon>Paenibacillaceae</taxon>
        <taxon>Paenibacillus</taxon>
    </lineage>
</organism>
<dbReference type="GO" id="GO:0016791">
    <property type="term" value="F:phosphatase activity"/>
    <property type="evidence" value="ECO:0007669"/>
    <property type="project" value="TreeGrafter"/>
</dbReference>
<dbReference type="InterPro" id="IPR003018">
    <property type="entry name" value="GAF"/>
</dbReference>
<gene>
    <name evidence="5" type="ORF">EHS13_18110</name>
</gene>
<feature type="coiled-coil region" evidence="2">
    <location>
        <begin position="196"/>
        <end position="223"/>
    </location>
</feature>
<dbReference type="InterPro" id="IPR001932">
    <property type="entry name" value="PPM-type_phosphatase-like_dom"/>
</dbReference>
<evidence type="ECO:0000259" key="3">
    <source>
        <dbReference type="SMART" id="SM00065"/>
    </source>
</evidence>
<dbReference type="SMART" id="SM00065">
    <property type="entry name" value="GAF"/>
    <property type="match status" value="1"/>
</dbReference>
<dbReference type="RefSeq" id="WP_155701726.1">
    <property type="nucleotide sequence ID" value="NZ_CP034235.1"/>
</dbReference>
<keyword evidence="6" id="KW-1185">Reference proteome</keyword>
<accession>A0A6B8RM84</accession>
<keyword evidence="1" id="KW-0378">Hydrolase</keyword>
<dbReference type="Pfam" id="PF07228">
    <property type="entry name" value="SpoIIE"/>
    <property type="match status" value="1"/>
</dbReference>
<dbReference type="Gene3D" id="3.30.450.40">
    <property type="match status" value="1"/>
</dbReference>
<dbReference type="InterPro" id="IPR036457">
    <property type="entry name" value="PPM-type-like_dom_sf"/>
</dbReference>
<dbReference type="Proteomes" id="UP000426246">
    <property type="component" value="Chromosome"/>
</dbReference>
<evidence type="ECO:0000256" key="2">
    <source>
        <dbReference type="SAM" id="Coils"/>
    </source>
</evidence>
<dbReference type="OrthoDB" id="311592at2"/>
<dbReference type="PANTHER" id="PTHR43156">
    <property type="entry name" value="STAGE II SPORULATION PROTEIN E-RELATED"/>
    <property type="match status" value="1"/>
</dbReference>
<dbReference type="PANTHER" id="PTHR43156:SF2">
    <property type="entry name" value="STAGE II SPORULATION PROTEIN E"/>
    <property type="match status" value="1"/>
</dbReference>
<keyword evidence="2" id="KW-0175">Coiled coil</keyword>
<evidence type="ECO:0000256" key="1">
    <source>
        <dbReference type="ARBA" id="ARBA00022801"/>
    </source>
</evidence>
<evidence type="ECO:0000259" key="4">
    <source>
        <dbReference type="SMART" id="SM00331"/>
    </source>
</evidence>
<feature type="domain" description="PPM-type phosphatase" evidence="4">
    <location>
        <begin position="236"/>
        <end position="452"/>
    </location>
</feature>
<dbReference type="SMART" id="SM00331">
    <property type="entry name" value="PP2C_SIG"/>
    <property type="match status" value="1"/>
</dbReference>
<dbReference type="SUPFAM" id="SSF55781">
    <property type="entry name" value="GAF domain-like"/>
    <property type="match status" value="1"/>
</dbReference>
<name>A0A6B8RM84_9BACL</name>
<dbReference type="AlphaFoldDB" id="A0A6B8RM84"/>
<dbReference type="InterPro" id="IPR052016">
    <property type="entry name" value="Bact_Sigma-Reg"/>
</dbReference>
<dbReference type="EMBL" id="CP034235">
    <property type="protein sequence ID" value="QGQ96653.1"/>
    <property type="molecule type" value="Genomic_DNA"/>
</dbReference>
<dbReference type="SUPFAM" id="SSF81606">
    <property type="entry name" value="PP2C-like"/>
    <property type="match status" value="1"/>
</dbReference>